<evidence type="ECO:0000256" key="1">
    <source>
        <dbReference type="SAM" id="MobiDB-lite"/>
    </source>
</evidence>
<keyword evidence="3" id="KW-1185">Reference proteome</keyword>
<gene>
    <name evidence="2" type="ORF">K6T50_10765</name>
</gene>
<evidence type="ECO:0000313" key="3">
    <source>
        <dbReference type="Proteomes" id="UP000826254"/>
    </source>
</evidence>
<feature type="compositionally biased region" description="Acidic residues" evidence="1">
    <location>
        <begin position="119"/>
        <end position="130"/>
    </location>
</feature>
<dbReference type="EMBL" id="CP081958">
    <property type="protein sequence ID" value="QZP36783.1"/>
    <property type="molecule type" value="Genomic_DNA"/>
</dbReference>
<evidence type="ECO:0000313" key="2">
    <source>
        <dbReference type="EMBL" id="QZP36783.1"/>
    </source>
</evidence>
<name>A0A8T8WAJ4_9EURY</name>
<reference evidence="2 3" key="1">
    <citation type="journal article" date="2021" name="Int. J. Syst. Evol. Microbiol.">
        <title>Halobaculum halophilum sp. nov. and Halobaculum salinum sp. nov., isolated from salt lake and saline soil.</title>
        <authorList>
            <person name="Cui H.L."/>
            <person name="Shi X.W."/>
            <person name="Yin X.M."/>
            <person name="Yang X.Y."/>
            <person name="Hou J."/>
            <person name="Zhu L."/>
        </authorList>
    </citation>
    <scope>NUCLEOTIDE SEQUENCE [LARGE SCALE GENOMIC DNA]</scope>
    <source>
        <strain evidence="2 3">NBRC 109044</strain>
    </source>
</reference>
<feature type="region of interest" description="Disordered" evidence="1">
    <location>
        <begin position="118"/>
        <end position="155"/>
    </location>
</feature>
<dbReference type="AlphaFoldDB" id="A0A8T8WAJ4"/>
<dbReference type="GeneID" id="67178629"/>
<dbReference type="RefSeq" id="WP_222606601.1">
    <property type="nucleotide sequence ID" value="NZ_CP081958.1"/>
</dbReference>
<dbReference type="Proteomes" id="UP000826254">
    <property type="component" value="Chromosome"/>
</dbReference>
<sequence length="369" mass="40758">MDSDALVCFQQTRRGTGERWYKVYRVGVDSHDGFADRMGEYVRRTHFDGPVTAPHWFDTADGPTMKCRLAELGEKLVPFSTTDVFVVTHRGVRPLLAVPMAIEIVPVLAEGIRTREYDASDCDTGGDADDSTAAGDGPTLAPGPDATPTRVVDADAFDPPLSGKAASGGRIEWFHLFALRAAYRLAVGPRTGVVEMDGDHPTMRVRDGDGVLCLDLLDTGALKRIDRDLLFLDYAPDEDEDRSLDEALTLALRDTARLRWRYASHLWHVRHGETDRRFASIARNKTEPTYADERAATRGEFLEALCAEYGSSLTPFSGGVAGAALRWETGTRADTFSLNEEPSFTHDSAAEVMGRVDPSYVPEKRKKRF</sequence>
<organism evidence="2 3">
    <name type="scientific">Halobaculum magnesiiphilum</name>
    <dbReference type="NCBI Taxonomy" id="1017351"/>
    <lineage>
        <taxon>Archaea</taxon>
        <taxon>Methanobacteriati</taxon>
        <taxon>Methanobacteriota</taxon>
        <taxon>Stenosarchaea group</taxon>
        <taxon>Halobacteria</taxon>
        <taxon>Halobacteriales</taxon>
        <taxon>Haloferacaceae</taxon>
        <taxon>Halobaculum</taxon>
    </lineage>
</organism>
<accession>A0A8T8WAJ4</accession>
<dbReference type="KEGG" id="hmp:K6T50_10765"/>
<proteinExistence type="predicted"/>
<protein>
    <submittedName>
        <fullName evidence="2">Uncharacterized protein</fullName>
    </submittedName>
</protein>